<dbReference type="Proteomes" id="UP001195660">
    <property type="component" value="Unassembled WGS sequence"/>
</dbReference>
<dbReference type="EMBL" id="WOFE01000002">
    <property type="protein sequence ID" value="MBM5571117.1"/>
    <property type="molecule type" value="Genomic_DNA"/>
</dbReference>
<dbReference type="RefSeq" id="WP_203570447.1">
    <property type="nucleotide sequence ID" value="NZ_WOFE01000002.1"/>
</dbReference>
<evidence type="ECO:0000313" key="1">
    <source>
        <dbReference type="EMBL" id="MBM5571117.1"/>
    </source>
</evidence>
<proteinExistence type="predicted"/>
<protein>
    <submittedName>
        <fullName evidence="1">Uncharacterized protein</fullName>
    </submittedName>
</protein>
<comment type="caution">
    <text evidence="1">The sequence shown here is derived from an EMBL/GenBank/DDBJ whole genome shotgun (WGS) entry which is preliminary data.</text>
</comment>
<accession>A0ABS2CAR1</accession>
<sequence length="406" mass="45784">MTIKEFAFTTQQHIQTTTSSQFKRAHIYELISASFGYKSFAAFSSEAIFVDSKIGSAANNNTADLVGRVIQLGYPGEHASNVAKCFADKLAECSITFIKIRDLLALLAPPKAEKSRDPYYDEYEDDDFYDDIDEEDAQVEVDTDIDFANSPILMESLQQLASQSHPDANYALAIIYRIPEPTSYLYEESLRGRKLTSIERQWVDEYLVQKPIYEKYQHHLKVAALNGCRAAALEYATTFDDDEFYILAEKMDGDINALRMSEVAASLGFYESSQVWLKKAAEEGSYDALEELAESGEYWALKRLGELGDLAAIRALIERELDANHQEAWTWHHLALLLGTDFTESTLRAYHDGGMYDGQEYDDDYGGALYVAGDEGVYMPSIEEELNKQALEAAEVMFANIQKSQE</sequence>
<organism evidence="1 2">
    <name type="scientific">Deefgea chitinilytica</name>
    <dbReference type="NCBI Taxonomy" id="570276"/>
    <lineage>
        <taxon>Bacteria</taxon>
        <taxon>Pseudomonadati</taxon>
        <taxon>Pseudomonadota</taxon>
        <taxon>Betaproteobacteria</taxon>
        <taxon>Neisseriales</taxon>
        <taxon>Chitinibacteraceae</taxon>
        <taxon>Deefgea</taxon>
    </lineage>
</organism>
<name>A0ABS2CAR1_9NEIS</name>
<evidence type="ECO:0000313" key="2">
    <source>
        <dbReference type="Proteomes" id="UP001195660"/>
    </source>
</evidence>
<reference evidence="1 2" key="1">
    <citation type="submission" date="2019-11" db="EMBL/GenBank/DDBJ databases">
        <title>Novel Deefgea species.</title>
        <authorList>
            <person name="Han J.-H."/>
        </authorList>
    </citation>
    <scope>NUCLEOTIDE SEQUENCE [LARGE SCALE GENOMIC DNA]</scope>
    <source>
        <strain evidence="1 2">LMG 24817</strain>
    </source>
</reference>
<gene>
    <name evidence="1" type="ORF">GM173_05920</name>
</gene>
<keyword evidence="2" id="KW-1185">Reference proteome</keyword>